<organism evidence="1 2">
    <name type="scientific">Datura stramonium</name>
    <name type="common">Jimsonweed</name>
    <name type="synonym">Common thornapple</name>
    <dbReference type="NCBI Taxonomy" id="4076"/>
    <lineage>
        <taxon>Eukaryota</taxon>
        <taxon>Viridiplantae</taxon>
        <taxon>Streptophyta</taxon>
        <taxon>Embryophyta</taxon>
        <taxon>Tracheophyta</taxon>
        <taxon>Spermatophyta</taxon>
        <taxon>Magnoliopsida</taxon>
        <taxon>eudicotyledons</taxon>
        <taxon>Gunneridae</taxon>
        <taxon>Pentapetalae</taxon>
        <taxon>asterids</taxon>
        <taxon>lamiids</taxon>
        <taxon>Solanales</taxon>
        <taxon>Solanaceae</taxon>
        <taxon>Solanoideae</taxon>
        <taxon>Datureae</taxon>
        <taxon>Datura</taxon>
    </lineage>
</organism>
<proteinExistence type="predicted"/>
<comment type="caution">
    <text evidence="1">The sequence shown here is derived from an EMBL/GenBank/DDBJ whole genome shotgun (WGS) entry which is preliminary data.</text>
</comment>
<feature type="non-terminal residue" evidence="1">
    <location>
        <position position="1"/>
    </location>
</feature>
<gene>
    <name evidence="1" type="ORF">HAX54_012910</name>
</gene>
<dbReference type="Proteomes" id="UP000823775">
    <property type="component" value="Unassembled WGS sequence"/>
</dbReference>
<name>A0ABS8TME1_DATST</name>
<accession>A0ABS8TME1</accession>
<sequence>SYPNIQPNKTQFQTLREEEESRMKPMVVDYLRHGRIGINNRRWTSTKWTQSTCSAKAHHLADADFFNSF</sequence>
<evidence type="ECO:0000313" key="1">
    <source>
        <dbReference type="EMBL" id="MCD7472035.1"/>
    </source>
</evidence>
<reference evidence="1 2" key="1">
    <citation type="journal article" date="2021" name="BMC Genomics">
        <title>Datura genome reveals duplications of psychoactive alkaloid biosynthetic genes and high mutation rate following tissue culture.</title>
        <authorList>
            <person name="Rajewski A."/>
            <person name="Carter-House D."/>
            <person name="Stajich J."/>
            <person name="Litt A."/>
        </authorList>
    </citation>
    <scope>NUCLEOTIDE SEQUENCE [LARGE SCALE GENOMIC DNA]</scope>
    <source>
        <strain evidence="1">AR-01</strain>
    </source>
</reference>
<dbReference type="EMBL" id="JACEIK010001760">
    <property type="protein sequence ID" value="MCD7472035.1"/>
    <property type="molecule type" value="Genomic_DNA"/>
</dbReference>
<evidence type="ECO:0000313" key="2">
    <source>
        <dbReference type="Proteomes" id="UP000823775"/>
    </source>
</evidence>
<keyword evidence="2" id="KW-1185">Reference proteome</keyword>
<protein>
    <submittedName>
        <fullName evidence="1">Uncharacterized protein</fullName>
    </submittedName>
</protein>